<accession>A0A9D1P186</accession>
<protein>
    <recommendedName>
        <fullName evidence="3">Transposase</fullName>
    </recommendedName>
</protein>
<sequence length="172" mass="19428">MVQLDRADGTNSPLFTSSIEVYYKGNRICSHKRLYGRRGQYSTLPEHMPANHQLYSEWDKARFLKWAAGIGEATRQVVQGIFDSYRIEEQAYKGCLSLLKLADKYTPDRLEYACRAALDRIPSPRYKNIRLILESGNDKAAAPSARSPKAIHDESYALVRGASYYGGGSLEE</sequence>
<evidence type="ECO:0008006" key="3">
    <source>
        <dbReference type="Google" id="ProtNLM"/>
    </source>
</evidence>
<name>A0A9D1P186_9FIRM</name>
<gene>
    <name evidence="1" type="ORF">IAB71_00005</name>
</gene>
<reference evidence="1" key="2">
    <citation type="journal article" date="2021" name="PeerJ">
        <title>Extensive microbial diversity within the chicken gut microbiome revealed by metagenomics and culture.</title>
        <authorList>
            <person name="Gilroy R."/>
            <person name="Ravi A."/>
            <person name="Getino M."/>
            <person name="Pursley I."/>
            <person name="Horton D.L."/>
            <person name="Alikhan N.F."/>
            <person name="Baker D."/>
            <person name="Gharbi K."/>
            <person name="Hall N."/>
            <person name="Watson M."/>
            <person name="Adriaenssens E.M."/>
            <person name="Foster-Nyarko E."/>
            <person name="Jarju S."/>
            <person name="Secka A."/>
            <person name="Antonio M."/>
            <person name="Oren A."/>
            <person name="Chaudhuri R.R."/>
            <person name="La Ragione R."/>
            <person name="Hildebrand F."/>
            <person name="Pallen M.J."/>
        </authorList>
    </citation>
    <scope>NUCLEOTIDE SEQUENCE</scope>
    <source>
        <strain evidence="1">CHK188-20938</strain>
    </source>
</reference>
<dbReference type="Proteomes" id="UP000824169">
    <property type="component" value="Unassembled WGS sequence"/>
</dbReference>
<dbReference type="EMBL" id="DVOO01000001">
    <property type="protein sequence ID" value="HIV24167.1"/>
    <property type="molecule type" value="Genomic_DNA"/>
</dbReference>
<reference evidence="1" key="1">
    <citation type="submission" date="2020-10" db="EMBL/GenBank/DDBJ databases">
        <authorList>
            <person name="Gilroy R."/>
        </authorList>
    </citation>
    <scope>NUCLEOTIDE SEQUENCE</scope>
    <source>
        <strain evidence="1">CHK188-20938</strain>
    </source>
</reference>
<evidence type="ECO:0000313" key="1">
    <source>
        <dbReference type="EMBL" id="HIV24167.1"/>
    </source>
</evidence>
<evidence type="ECO:0000313" key="2">
    <source>
        <dbReference type="Proteomes" id="UP000824169"/>
    </source>
</evidence>
<proteinExistence type="predicted"/>
<comment type="caution">
    <text evidence="1">The sequence shown here is derived from an EMBL/GenBank/DDBJ whole genome shotgun (WGS) entry which is preliminary data.</text>
</comment>
<dbReference type="AlphaFoldDB" id="A0A9D1P186"/>
<organism evidence="1 2">
    <name type="scientific">Candidatus Scatomonas pullistercoris</name>
    <dbReference type="NCBI Taxonomy" id="2840920"/>
    <lineage>
        <taxon>Bacteria</taxon>
        <taxon>Bacillati</taxon>
        <taxon>Bacillota</taxon>
        <taxon>Clostridia</taxon>
        <taxon>Lachnospirales</taxon>
        <taxon>Lachnospiraceae</taxon>
        <taxon>Lachnospiraceae incertae sedis</taxon>
        <taxon>Candidatus Scatomonas</taxon>
    </lineage>
</organism>